<comment type="caution">
    <text evidence="1">The sequence shown here is derived from an EMBL/GenBank/DDBJ whole genome shotgun (WGS) entry which is preliminary data.</text>
</comment>
<sequence length="79" mass="9234">MLGLILAVILFNLVAFITNNRLTKNQIVHILTFTTSFQILGNTYIDTKYHGYWYFTKEIDGWIEITTFTVLIPPVNMMF</sequence>
<evidence type="ECO:0000313" key="2">
    <source>
        <dbReference type="Proteomes" id="UP000674416"/>
    </source>
</evidence>
<dbReference type="Proteomes" id="UP000674416">
    <property type="component" value="Unassembled WGS sequence"/>
</dbReference>
<evidence type="ECO:0000313" key="1">
    <source>
        <dbReference type="EMBL" id="MBP1080273.1"/>
    </source>
</evidence>
<reference evidence="1 2" key="1">
    <citation type="submission" date="2021-01" db="EMBL/GenBank/DDBJ databases">
        <title>Genomic Encyclopedia of Type Strains, Phase IV (KMG-IV): sequencing the most valuable type-strain genomes for metagenomic binning, comparative biology and taxonomic classification.</title>
        <authorList>
            <person name="Goeker M."/>
        </authorList>
    </citation>
    <scope>NUCLEOTIDE SEQUENCE [LARGE SCALE GENOMIC DNA]</scope>
    <source>
        <strain evidence="1 2">DSM 103394</strain>
    </source>
</reference>
<name>A0ABS4CS22_9BACI</name>
<organism evidence="1 2">
    <name type="scientific">Bacillus capparidis</name>
    <dbReference type="NCBI Taxonomy" id="1840411"/>
    <lineage>
        <taxon>Bacteria</taxon>
        <taxon>Bacillati</taxon>
        <taxon>Bacillota</taxon>
        <taxon>Bacilli</taxon>
        <taxon>Bacillales</taxon>
        <taxon>Bacillaceae</taxon>
        <taxon>Bacillus</taxon>
    </lineage>
</organism>
<keyword evidence="2" id="KW-1185">Reference proteome</keyword>
<protein>
    <submittedName>
        <fullName evidence="1">Uncharacterized protein</fullName>
    </submittedName>
</protein>
<dbReference type="EMBL" id="JAFDST010000001">
    <property type="protein sequence ID" value="MBP1080273.1"/>
    <property type="molecule type" value="Genomic_DNA"/>
</dbReference>
<gene>
    <name evidence="1" type="ORF">JOC74_000761</name>
</gene>
<proteinExistence type="predicted"/>
<accession>A0ABS4CS22</accession>